<evidence type="ECO:0000313" key="1">
    <source>
        <dbReference type="EMBL" id="SEJ29258.1"/>
    </source>
</evidence>
<proteinExistence type="predicted"/>
<dbReference type="OrthoDB" id="7355934at2"/>
<evidence type="ECO:0008006" key="5">
    <source>
        <dbReference type="Google" id="ProtNLM"/>
    </source>
</evidence>
<reference evidence="3 4" key="1">
    <citation type="submission" date="2016-10" db="EMBL/GenBank/DDBJ databases">
        <authorList>
            <person name="de Groot N.N."/>
        </authorList>
    </citation>
    <scope>NUCLEOTIDE SEQUENCE [LARGE SCALE GENOMIC DNA]</scope>
    <source>
        <strain evidence="3 4">DSM 373</strain>
    </source>
</reference>
<sequence>FHIQNVNAYDSRLKSWMIRFHGVATKYLTHYLGWRRLLERYKTQLNPLICLREALGRAAMQQLTQT</sequence>
<dbReference type="Proteomes" id="UP000199250">
    <property type="component" value="Unassembled WGS sequence"/>
</dbReference>
<evidence type="ECO:0000313" key="4">
    <source>
        <dbReference type="Proteomes" id="UP000199250"/>
    </source>
</evidence>
<dbReference type="EMBL" id="FNYQ01000088">
    <property type="protein sequence ID" value="SEJ38111.1"/>
    <property type="molecule type" value="Genomic_DNA"/>
</dbReference>
<evidence type="ECO:0000313" key="2">
    <source>
        <dbReference type="EMBL" id="SEJ38111.1"/>
    </source>
</evidence>
<dbReference type="EMBL" id="FNYQ01000072">
    <property type="protein sequence ID" value="SEJ29258.1"/>
    <property type="molecule type" value="Genomic_DNA"/>
</dbReference>
<dbReference type="EMBL" id="FNYQ01000129">
    <property type="protein sequence ID" value="SEJ53379.1"/>
    <property type="molecule type" value="Genomic_DNA"/>
</dbReference>
<protein>
    <recommendedName>
        <fullName evidence="5">ISXO2-like transposase domain-containing protein</fullName>
    </recommendedName>
</protein>
<feature type="non-terminal residue" evidence="3">
    <location>
        <position position="1"/>
    </location>
</feature>
<gene>
    <name evidence="1" type="ORF">SAMN04244572_03427</name>
    <name evidence="2" type="ORF">SAMN04244572_03743</name>
    <name evidence="3" type="ORF">SAMN04244572_04375</name>
</gene>
<name>A0A1H6ZIW6_9GAMM</name>
<evidence type="ECO:0000313" key="3">
    <source>
        <dbReference type="EMBL" id="SEJ53379.1"/>
    </source>
</evidence>
<accession>A0A1H6ZIW6</accession>
<dbReference type="AlphaFoldDB" id="A0A1H6ZIW6"/>
<organism evidence="3 4">
    <name type="scientific">Azotobacter beijerinckii</name>
    <dbReference type="NCBI Taxonomy" id="170623"/>
    <lineage>
        <taxon>Bacteria</taxon>
        <taxon>Pseudomonadati</taxon>
        <taxon>Pseudomonadota</taxon>
        <taxon>Gammaproteobacteria</taxon>
        <taxon>Pseudomonadales</taxon>
        <taxon>Pseudomonadaceae</taxon>
        <taxon>Azotobacter</taxon>
    </lineage>
</organism>